<evidence type="ECO:0000256" key="4">
    <source>
        <dbReference type="ARBA" id="ARBA00022771"/>
    </source>
</evidence>
<keyword evidence="2" id="KW-0479">Metal-binding</keyword>
<evidence type="ECO:0000313" key="9">
    <source>
        <dbReference type="Proteomes" id="UP000079169"/>
    </source>
</evidence>
<dbReference type="PANTHER" id="PTHR24394:SF44">
    <property type="entry name" value="ZINC FINGER PROTEIN 271-LIKE"/>
    <property type="match status" value="1"/>
</dbReference>
<name>A0A1S4ES00_DIACI</name>
<feature type="domain" description="C2H2-type" evidence="8">
    <location>
        <begin position="9"/>
        <end position="36"/>
    </location>
</feature>
<evidence type="ECO:0000259" key="8">
    <source>
        <dbReference type="PROSITE" id="PS50157"/>
    </source>
</evidence>
<dbReference type="GeneID" id="108254478"/>
<dbReference type="GO" id="GO:0005634">
    <property type="term" value="C:nucleus"/>
    <property type="evidence" value="ECO:0007669"/>
    <property type="project" value="UniProtKB-SubCell"/>
</dbReference>
<reference evidence="10" key="1">
    <citation type="submission" date="2025-08" db="UniProtKB">
        <authorList>
            <consortium name="RefSeq"/>
        </authorList>
    </citation>
    <scope>IDENTIFICATION</scope>
</reference>
<dbReference type="PROSITE" id="PS00028">
    <property type="entry name" value="ZINC_FINGER_C2H2_1"/>
    <property type="match status" value="1"/>
</dbReference>
<organism evidence="9 10">
    <name type="scientific">Diaphorina citri</name>
    <name type="common">Asian citrus psyllid</name>
    <dbReference type="NCBI Taxonomy" id="121845"/>
    <lineage>
        <taxon>Eukaryota</taxon>
        <taxon>Metazoa</taxon>
        <taxon>Ecdysozoa</taxon>
        <taxon>Arthropoda</taxon>
        <taxon>Hexapoda</taxon>
        <taxon>Insecta</taxon>
        <taxon>Pterygota</taxon>
        <taxon>Neoptera</taxon>
        <taxon>Paraneoptera</taxon>
        <taxon>Hemiptera</taxon>
        <taxon>Sternorrhyncha</taxon>
        <taxon>Psylloidea</taxon>
        <taxon>Psyllidae</taxon>
        <taxon>Diaphorininae</taxon>
        <taxon>Diaphorina</taxon>
    </lineage>
</organism>
<keyword evidence="9" id="KW-1185">Reference proteome</keyword>
<dbReference type="SMART" id="SM00355">
    <property type="entry name" value="ZnF_C2H2"/>
    <property type="match status" value="2"/>
</dbReference>
<keyword evidence="6" id="KW-0539">Nucleus</keyword>
<dbReference type="GO" id="GO:0000981">
    <property type="term" value="F:DNA-binding transcription factor activity, RNA polymerase II-specific"/>
    <property type="evidence" value="ECO:0007669"/>
    <property type="project" value="TreeGrafter"/>
</dbReference>
<dbReference type="FunFam" id="3.30.160.60:FF:002349">
    <property type="entry name" value="Zinc finger and BTB domain-containing 40"/>
    <property type="match status" value="1"/>
</dbReference>
<evidence type="ECO:0000256" key="1">
    <source>
        <dbReference type="ARBA" id="ARBA00004123"/>
    </source>
</evidence>
<sequence length="58" mass="6716">MIHSGERHIKCEVCSLALLSKSHLKQHMRVHTGERPHECEVCGKRFAKRSNLNAHKKK</sequence>
<evidence type="ECO:0000256" key="6">
    <source>
        <dbReference type="ARBA" id="ARBA00023242"/>
    </source>
</evidence>
<comment type="subcellular location">
    <subcellularLocation>
        <location evidence="1">Nucleus</location>
    </subcellularLocation>
</comment>
<dbReference type="PaxDb" id="121845-A0A1S4ES00"/>
<dbReference type="Pfam" id="PF13465">
    <property type="entry name" value="zf-H2C2_2"/>
    <property type="match status" value="1"/>
</dbReference>
<gene>
    <name evidence="10" type="primary">LOC108254478</name>
</gene>
<dbReference type="PROSITE" id="PS50157">
    <property type="entry name" value="ZINC_FINGER_C2H2_2"/>
    <property type="match status" value="2"/>
</dbReference>
<accession>A0A1S4ES00</accession>
<keyword evidence="5" id="KW-0862">Zinc</keyword>
<evidence type="ECO:0000256" key="7">
    <source>
        <dbReference type="PROSITE-ProRule" id="PRU00042"/>
    </source>
</evidence>
<dbReference type="GO" id="GO:0008270">
    <property type="term" value="F:zinc ion binding"/>
    <property type="evidence" value="ECO:0007669"/>
    <property type="project" value="UniProtKB-KW"/>
</dbReference>
<keyword evidence="3" id="KW-0677">Repeat</keyword>
<dbReference type="PANTHER" id="PTHR24394">
    <property type="entry name" value="ZINC FINGER PROTEIN"/>
    <property type="match status" value="1"/>
</dbReference>
<evidence type="ECO:0000313" key="10">
    <source>
        <dbReference type="RefSeq" id="XP_017304951.1"/>
    </source>
</evidence>
<feature type="non-terminal residue" evidence="10">
    <location>
        <position position="58"/>
    </location>
</feature>
<protein>
    <submittedName>
        <fullName evidence="10">Zinc finger protein 876</fullName>
    </submittedName>
</protein>
<dbReference type="FunFam" id="3.30.160.60:FF:001498">
    <property type="entry name" value="Zinc finger protein 404"/>
    <property type="match status" value="1"/>
</dbReference>
<keyword evidence="4 7" id="KW-0863">Zinc-finger</keyword>
<dbReference type="RefSeq" id="XP_017304951.1">
    <property type="nucleotide sequence ID" value="XM_017449462.2"/>
</dbReference>
<dbReference type="Gene3D" id="3.30.160.60">
    <property type="entry name" value="Classic Zinc Finger"/>
    <property type="match status" value="2"/>
</dbReference>
<evidence type="ECO:0000256" key="3">
    <source>
        <dbReference type="ARBA" id="ARBA00022737"/>
    </source>
</evidence>
<dbReference type="InterPro" id="IPR036236">
    <property type="entry name" value="Znf_C2H2_sf"/>
</dbReference>
<evidence type="ECO:0000256" key="5">
    <source>
        <dbReference type="ARBA" id="ARBA00022833"/>
    </source>
</evidence>
<dbReference type="KEGG" id="dci:108254478"/>
<dbReference type="AlphaFoldDB" id="A0A1S4ES00"/>
<dbReference type="Proteomes" id="UP000079169">
    <property type="component" value="Unplaced"/>
</dbReference>
<dbReference type="STRING" id="121845.A0A1S4ES00"/>
<evidence type="ECO:0000256" key="2">
    <source>
        <dbReference type="ARBA" id="ARBA00022723"/>
    </source>
</evidence>
<dbReference type="InterPro" id="IPR013087">
    <property type="entry name" value="Znf_C2H2_type"/>
</dbReference>
<dbReference type="SUPFAM" id="SSF57667">
    <property type="entry name" value="beta-beta-alpha zinc fingers"/>
    <property type="match status" value="1"/>
</dbReference>
<proteinExistence type="predicted"/>
<feature type="domain" description="C2H2-type" evidence="8">
    <location>
        <begin position="37"/>
        <end position="58"/>
    </location>
</feature>